<comment type="similarity">
    <text evidence="1">Belongs to the class-II aminoacyl-tRNA synthetase family. Type-1 seryl-tRNA synthetase subfamily.</text>
</comment>
<name>A0A653BSH0_CALMS</name>
<feature type="site" description="Important for serine binding" evidence="8">
    <location>
        <position position="416"/>
    </location>
</feature>
<dbReference type="GO" id="GO:0005524">
    <property type="term" value="F:ATP binding"/>
    <property type="evidence" value="ECO:0007669"/>
    <property type="project" value="UniProtKB-KW"/>
</dbReference>
<gene>
    <name evidence="11" type="ORF">CALMAC_LOCUS3398</name>
</gene>
<evidence type="ECO:0000256" key="5">
    <source>
        <dbReference type="ARBA" id="ARBA00022840"/>
    </source>
</evidence>
<dbReference type="Gene3D" id="3.30.930.10">
    <property type="entry name" value="Bira Bifunctional Protein, Domain 2"/>
    <property type="match status" value="1"/>
</dbReference>
<dbReference type="PROSITE" id="PS50862">
    <property type="entry name" value="AA_TRNA_LIGASE_II"/>
    <property type="match status" value="1"/>
</dbReference>
<evidence type="ECO:0000313" key="11">
    <source>
        <dbReference type="EMBL" id="VEN38532.1"/>
    </source>
</evidence>
<keyword evidence="4" id="KW-0547">Nucleotide-binding</keyword>
<dbReference type="GO" id="GO:0004828">
    <property type="term" value="F:serine-tRNA ligase activity"/>
    <property type="evidence" value="ECO:0007669"/>
    <property type="project" value="UniProtKB-EC"/>
</dbReference>
<protein>
    <recommendedName>
        <fullName evidence="2">serine--tRNA ligase</fullName>
        <ecNumber evidence="2">6.1.1.11</ecNumber>
    </recommendedName>
    <alternativeName>
        <fullName evidence="7">Seryl-tRNA synthetase</fullName>
    </alternativeName>
</protein>
<dbReference type="PANTHER" id="PTHR11778">
    <property type="entry name" value="SERYL-TRNA SYNTHETASE"/>
    <property type="match status" value="1"/>
</dbReference>
<dbReference type="InterPro" id="IPR002317">
    <property type="entry name" value="Ser-tRNA-ligase_type_1"/>
</dbReference>
<dbReference type="EC" id="6.1.1.11" evidence="2"/>
<proteinExistence type="inferred from homology"/>
<keyword evidence="12" id="KW-1185">Reference proteome</keyword>
<dbReference type="PIRSF" id="PIRSF001529">
    <property type="entry name" value="Ser-tRNA-synth_IIa"/>
    <property type="match status" value="1"/>
</dbReference>
<feature type="domain" description="Aminoacyl-transfer RNA synthetases class-II family profile" evidence="10">
    <location>
        <begin position="283"/>
        <end position="439"/>
    </location>
</feature>
<dbReference type="InterPro" id="IPR042103">
    <property type="entry name" value="SerRS_1_N_sf"/>
</dbReference>
<evidence type="ECO:0000256" key="1">
    <source>
        <dbReference type="ARBA" id="ARBA00010728"/>
    </source>
</evidence>
<evidence type="ECO:0000256" key="6">
    <source>
        <dbReference type="ARBA" id="ARBA00023146"/>
    </source>
</evidence>
<evidence type="ECO:0000256" key="4">
    <source>
        <dbReference type="ARBA" id="ARBA00022741"/>
    </source>
</evidence>
<feature type="binding site" evidence="8">
    <location>
        <position position="295"/>
    </location>
    <ligand>
        <name>L-serine</name>
        <dbReference type="ChEBI" id="CHEBI:33384"/>
    </ligand>
</feature>
<dbReference type="Proteomes" id="UP000410492">
    <property type="component" value="Unassembled WGS sequence"/>
</dbReference>
<dbReference type="Pfam" id="PF00587">
    <property type="entry name" value="tRNA-synt_2b"/>
    <property type="match status" value="1"/>
</dbReference>
<dbReference type="InterPro" id="IPR002314">
    <property type="entry name" value="aa-tRNA-synt_IIb"/>
</dbReference>
<reference evidence="11 12" key="1">
    <citation type="submission" date="2019-01" db="EMBL/GenBank/DDBJ databases">
        <authorList>
            <person name="Sayadi A."/>
        </authorList>
    </citation>
    <scope>NUCLEOTIDE SEQUENCE [LARGE SCALE GENOMIC DNA]</scope>
</reference>
<evidence type="ECO:0000313" key="12">
    <source>
        <dbReference type="Proteomes" id="UP000410492"/>
    </source>
</evidence>
<organism evidence="11 12">
    <name type="scientific">Callosobruchus maculatus</name>
    <name type="common">Southern cowpea weevil</name>
    <name type="synonym">Pulse bruchid</name>
    <dbReference type="NCBI Taxonomy" id="64391"/>
    <lineage>
        <taxon>Eukaryota</taxon>
        <taxon>Metazoa</taxon>
        <taxon>Ecdysozoa</taxon>
        <taxon>Arthropoda</taxon>
        <taxon>Hexapoda</taxon>
        <taxon>Insecta</taxon>
        <taxon>Pterygota</taxon>
        <taxon>Neoptera</taxon>
        <taxon>Endopterygota</taxon>
        <taxon>Coleoptera</taxon>
        <taxon>Polyphaga</taxon>
        <taxon>Cucujiformia</taxon>
        <taxon>Chrysomeloidea</taxon>
        <taxon>Chrysomelidae</taxon>
        <taxon>Bruchinae</taxon>
        <taxon>Bruchini</taxon>
        <taxon>Callosobruchus</taxon>
    </lineage>
</organism>
<evidence type="ECO:0000256" key="2">
    <source>
        <dbReference type="ARBA" id="ARBA00012840"/>
    </source>
</evidence>
<dbReference type="InterPro" id="IPR010978">
    <property type="entry name" value="tRNA-bd_arm"/>
</dbReference>
<evidence type="ECO:0000256" key="8">
    <source>
        <dbReference type="PIRSR" id="PIRSR001529-1"/>
    </source>
</evidence>
<sequence>MKMLKHNCIYIMQTFKRCYSALYITGNKAQETFAVVTPYIDFEERLNKKNELVTNIAARNYPLDIQKVFETWDFFQTVDDQRKKLEETRAYIGQKISTLMKEYSKNEEEIKKLKLHFQLVKEDLKNLKEHYYEVEEQTMLKVLDIPNVLHPKTPLKDEVVICQYLEKPDTTSENHMVIAESLGYLEYINKTTSFFKGDASLFEQAILNYFRSCIIDSGFTVFCNSSFCRSVVAEGCAEVSNVFTIAELDCSKENLNHLHFCGSSTILSFMAYFTKHAISNIHLPLKYLSIGKRYRVQDSEKTDSLFNLSQESTLSVFLATAENELLELDQILKDVKSYYERLGYHFRIVLLPANKIDKSESLHVSIQMYSNYLNQYVEVGNLSSFDSYLSKRLLFTYNHQSPEGKQRKFPKIIAGTVLNVPKLLGCILENNVDKKLLSPMLNKYIFH</sequence>
<dbReference type="Gene3D" id="1.10.287.40">
    <property type="entry name" value="Serine-tRNA synthetase, tRNA binding domain"/>
    <property type="match status" value="1"/>
</dbReference>
<feature type="coiled-coil region" evidence="9">
    <location>
        <begin position="96"/>
        <end position="137"/>
    </location>
</feature>
<dbReference type="EMBL" id="CAACVG010004607">
    <property type="protein sequence ID" value="VEN38532.1"/>
    <property type="molecule type" value="Genomic_DNA"/>
</dbReference>
<dbReference type="InterPro" id="IPR006195">
    <property type="entry name" value="aa-tRNA-synth_II"/>
</dbReference>
<dbReference type="InterPro" id="IPR045864">
    <property type="entry name" value="aa-tRNA-synth_II/BPL/LPL"/>
</dbReference>
<evidence type="ECO:0000256" key="3">
    <source>
        <dbReference type="ARBA" id="ARBA00022598"/>
    </source>
</evidence>
<evidence type="ECO:0000259" key="10">
    <source>
        <dbReference type="PROSITE" id="PS50862"/>
    </source>
</evidence>
<evidence type="ECO:0000256" key="9">
    <source>
        <dbReference type="SAM" id="Coils"/>
    </source>
</evidence>
<evidence type="ECO:0000256" key="7">
    <source>
        <dbReference type="ARBA" id="ARBA00031113"/>
    </source>
</evidence>
<keyword evidence="9" id="KW-0175">Coiled coil</keyword>
<dbReference type="AlphaFoldDB" id="A0A653BSH0"/>
<keyword evidence="5" id="KW-0067">ATP-binding</keyword>
<dbReference type="GO" id="GO:0006434">
    <property type="term" value="P:seryl-tRNA aminoacylation"/>
    <property type="evidence" value="ECO:0007669"/>
    <property type="project" value="InterPro"/>
</dbReference>
<keyword evidence="3" id="KW-0436">Ligase</keyword>
<dbReference type="SUPFAM" id="SSF46589">
    <property type="entry name" value="tRNA-binding arm"/>
    <property type="match status" value="1"/>
</dbReference>
<keyword evidence="6" id="KW-0030">Aminoacyl-tRNA synthetase</keyword>
<dbReference type="SUPFAM" id="SSF55681">
    <property type="entry name" value="Class II aaRS and biotin synthetases"/>
    <property type="match status" value="1"/>
</dbReference>
<accession>A0A653BSH0</accession>
<dbReference type="OrthoDB" id="24683at2759"/>